<keyword evidence="2" id="KW-1185">Reference proteome</keyword>
<name>A0ABW1VNE8_9GAMM</name>
<comment type="caution">
    <text evidence="1">The sequence shown here is derived from an EMBL/GenBank/DDBJ whole genome shotgun (WGS) entry which is preliminary data.</text>
</comment>
<evidence type="ECO:0000313" key="2">
    <source>
        <dbReference type="Proteomes" id="UP001596215"/>
    </source>
</evidence>
<reference evidence="2" key="1">
    <citation type="journal article" date="2019" name="Int. J. Syst. Evol. Microbiol.">
        <title>The Global Catalogue of Microorganisms (GCM) 10K type strain sequencing project: providing services to taxonomists for standard genome sequencing and annotation.</title>
        <authorList>
            <consortium name="The Broad Institute Genomics Platform"/>
            <consortium name="The Broad Institute Genome Sequencing Center for Infectious Disease"/>
            <person name="Wu L."/>
            <person name="Ma J."/>
        </authorList>
    </citation>
    <scope>NUCLEOTIDE SEQUENCE [LARGE SCALE GENOMIC DNA]</scope>
    <source>
        <strain evidence="2">CGMCC 4.1530</strain>
    </source>
</reference>
<protein>
    <submittedName>
        <fullName evidence="1">Type II toxin-antitoxin system RelB/DinJ family antitoxin</fullName>
    </submittedName>
</protein>
<evidence type="ECO:0000313" key="1">
    <source>
        <dbReference type="EMBL" id="MFC6362389.1"/>
    </source>
</evidence>
<dbReference type="Pfam" id="PF04221">
    <property type="entry name" value="RelB"/>
    <property type="match status" value="1"/>
</dbReference>
<dbReference type="Proteomes" id="UP001596215">
    <property type="component" value="Unassembled WGS sequence"/>
</dbReference>
<gene>
    <name evidence="1" type="ORF">ACFP73_09830</name>
</gene>
<dbReference type="RefSeq" id="WP_385959381.1">
    <property type="nucleotide sequence ID" value="NZ_JBHSUC010000010.1"/>
</dbReference>
<accession>A0ABW1VNE8</accession>
<dbReference type="InterPro" id="IPR007337">
    <property type="entry name" value="RelB/DinJ"/>
</dbReference>
<sequence length="40" mass="4527">MEKGFSISDLIKVLIARITTDKKLPFDINRMSSECDGKIL</sequence>
<dbReference type="EMBL" id="JBHSUC010000010">
    <property type="protein sequence ID" value="MFC6362389.1"/>
    <property type="molecule type" value="Genomic_DNA"/>
</dbReference>
<organism evidence="1 2">
    <name type="scientific">Tatumella punctata</name>
    <dbReference type="NCBI Taxonomy" id="399969"/>
    <lineage>
        <taxon>Bacteria</taxon>
        <taxon>Pseudomonadati</taxon>
        <taxon>Pseudomonadota</taxon>
        <taxon>Gammaproteobacteria</taxon>
        <taxon>Enterobacterales</taxon>
        <taxon>Erwiniaceae</taxon>
        <taxon>Tatumella</taxon>
    </lineage>
</organism>
<proteinExistence type="predicted"/>